<evidence type="ECO:0000313" key="2">
    <source>
        <dbReference type="Proteomes" id="UP001180845"/>
    </source>
</evidence>
<dbReference type="Proteomes" id="UP001180845">
    <property type="component" value="Unassembled WGS sequence"/>
</dbReference>
<comment type="caution">
    <text evidence="1">The sequence shown here is derived from an EMBL/GenBank/DDBJ whole genome shotgun (WGS) entry which is preliminary data.</text>
</comment>
<protein>
    <submittedName>
        <fullName evidence="1">Uncharacterized protein</fullName>
    </submittedName>
</protein>
<dbReference type="EMBL" id="JAVDXW010000001">
    <property type="protein sequence ID" value="MDR7304232.1"/>
    <property type="molecule type" value="Genomic_DNA"/>
</dbReference>
<reference evidence="1" key="1">
    <citation type="submission" date="2023-07" db="EMBL/GenBank/DDBJ databases">
        <title>Sequencing the genomes of 1000 actinobacteria strains.</title>
        <authorList>
            <person name="Klenk H.-P."/>
        </authorList>
    </citation>
    <scope>NUCLEOTIDE SEQUENCE</scope>
    <source>
        <strain evidence="1">DSM 45977</strain>
    </source>
</reference>
<name>A0AAE3ZG34_9ACTN</name>
<proteinExistence type="predicted"/>
<gene>
    <name evidence="1" type="ORF">JOF55_004413</name>
</gene>
<accession>A0AAE3ZG34</accession>
<dbReference type="AlphaFoldDB" id="A0AAE3ZG34"/>
<evidence type="ECO:0000313" key="1">
    <source>
        <dbReference type="EMBL" id="MDR7304232.1"/>
    </source>
</evidence>
<organism evidence="1 2">
    <name type="scientific">Haloactinomyces albus</name>
    <dbReference type="NCBI Taxonomy" id="1352928"/>
    <lineage>
        <taxon>Bacteria</taxon>
        <taxon>Bacillati</taxon>
        <taxon>Actinomycetota</taxon>
        <taxon>Actinomycetes</taxon>
        <taxon>Actinopolysporales</taxon>
        <taxon>Actinopolysporaceae</taxon>
        <taxon>Haloactinomyces</taxon>
    </lineage>
</organism>
<sequence>MNADTLSEVIKLLLCRMKTFAADRTSDLSTTTDTPT</sequence>
<keyword evidence="2" id="KW-1185">Reference proteome</keyword>